<comment type="caution">
    <text evidence="12">The sequence shown here is derived from an EMBL/GenBank/DDBJ whole genome shotgun (WGS) entry which is preliminary data.</text>
</comment>
<keyword evidence="8 10" id="KW-0186">Copper</keyword>
<keyword evidence="13" id="KW-1185">Reference proteome</keyword>
<feature type="binding site" description="type 1 copper site" evidence="10">
    <location>
        <position position="139"/>
    </location>
    <ligand>
        <name>Cu cation</name>
        <dbReference type="ChEBI" id="CHEBI:23378"/>
        <label>1</label>
    </ligand>
</feature>
<comment type="cofactor">
    <cofactor evidence="10">
        <name>Cu(2+)</name>
        <dbReference type="ChEBI" id="CHEBI:29036"/>
    </cofactor>
</comment>
<protein>
    <recommendedName>
        <fullName evidence="4">Copper-containing nitrite reductase</fullName>
        <ecNumber evidence="3">1.7.2.1</ecNumber>
    </recommendedName>
</protein>
<evidence type="ECO:0000256" key="4">
    <source>
        <dbReference type="ARBA" id="ARBA00017290"/>
    </source>
</evidence>
<comment type="cofactor">
    <cofactor evidence="1 10">
        <name>Cu(+)</name>
        <dbReference type="ChEBI" id="CHEBI:49552"/>
    </cofactor>
</comment>
<feature type="binding site" description="type 1 copper site" evidence="10">
    <location>
        <position position="334"/>
    </location>
    <ligand>
        <name>Cu cation</name>
        <dbReference type="ChEBI" id="CHEBI:23378"/>
        <label>1</label>
    </ligand>
</feature>
<dbReference type="PRINTS" id="PR00695">
    <property type="entry name" value="CUNO2RDTASE"/>
</dbReference>
<dbReference type="AlphaFoldDB" id="A0A256IN26"/>
<dbReference type="Gene3D" id="2.60.40.420">
    <property type="entry name" value="Cupredoxins - blue copper proteins"/>
    <property type="match status" value="2"/>
</dbReference>
<dbReference type="InterPro" id="IPR006311">
    <property type="entry name" value="TAT_signal"/>
</dbReference>
<keyword evidence="6" id="KW-0677">Repeat</keyword>
<dbReference type="EC" id="1.7.2.1" evidence="3"/>
<dbReference type="Proteomes" id="UP000216308">
    <property type="component" value="Unassembled WGS sequence"/>
</dbReference>
<evidence type="ECO:0000256" key="6">
    <source>
        <dbReference type="ARBA" id="ARBA00022737"/>
    </source>
</evidence>
<dbReference type="InterPro" id="IPR001287">
    <property type="entry name" value="NO2-reductase_Cu"/>
</dbReference>
<dbReference type="SUPFAM" id="SSF49503">
    <property type="entry name" value="Cupredoxins"/>
    <property type="match status" value="2"/>
</dbReference>
<dbReference type="EMBL" id="NHPJ01000059">
    <property type="protein sequence ID" value="OYR57562.1"/>
    <property type="molecule type" value="Genomic_DNA"/>
</dbReference>
<feature type="binding site" description="type 1 copper site" evidence="10">
    <location>
        <position position="176"/>
    </location>
    <ligand>
        <name>Cu cation</name>
        <dbReference type="ChEBI" id="CHEBI:23378"/>
        <label>1</label>
    </ligand>
</feature>
<dbReference type="CDD" id="cd11020">
    <property type="entry name" value="CuRO_1_CuNIR"/>
    <property type="match status" value="1"/>
</dbReference>
<dbReference type="Pfam" id="PF07732">
    <property type="entry name" value="Cu-oxidase_3"/>
    <property type="match status" value="1"/>
</dbReference>
<dbReference type="InterPro" id="IPR011707">
    <property type="entry name" value="Cu-oxidase-like_N"/>
</dbReference>
<evidence type="ECO:0000256" key="7">
    <source>
        <dbReference type="ARBA" id="ARBA00023002"/>
    </source>
</evidence>
<keyword evidence="5 10" id="KW-0479">Metal-binding</keyword>
<dbReference type="FunFam" id="2.60.40.420:FF:000093">
    <property type="entry name" value="Copper-containing nitrite reductase"/>
    <property type="match status" value="1"/>
</dbReference>
<keyword evidence="7" id="KW-0560">Oxidoreductase</keyword>
<dbReference type="CDD" id="cd04208">
    <property type="entry name" value="CuRO_2_CuNIR"/>
    <property type="match status" value="1"/>
</dbReference>
<feature type="binding site" description="type 1 copper site" evidence="10">
    <location>
        <position position="175"/>
    </location>
    <ligand>
        <name>Cu cation</name>
        <dbReference type="ChEBI" id="CHEBI:23378"/>
        <label>1</label>
    </ligand>
</feature>
<evidence type="ECO:0000313" key="13">
    <source>
        <dbReference type="Proteomes" id="UP000216308"/>
    </source>
</evidence>
<comment type="subunit">
    <text evidence="2">Homotrimer.</text>
</comment>
<dbReference type="NCBIfam" id="TIGR02376">
    <property type="entry name" value="Cu_nitrite_red"/>
    <property type="match status" value="1"/>
</dbReference>
<dbReference type="PROSITE" id="PS51318">
    <property type="entry name" value="TAT"/>
    <property type="match status" value="1"/>
</dbReference>
<sequence length="365" mass="38824">MSQDLSRRKMVAALGIGAVGAIAGCIGAPVNAEPTPAAETTPDVTPELDPAREVDVDRIAADPTDVPAPVDWDEPREHDITLRTKELVAEIEPGVTFKYMTFEGQVPGPMIRVRRGDTVNLRFEVPADDNGDIHNVDFHAVYGPGGGAVDTTLVPGDDAAELSFKAAYPGLFTYHCAVPAMDHHVSSGMFGAILVEPEEGLPAVDREIYLGQHELYTKGDLGEKGHHAFDHGAMLAEDPTYVVFNGVDHGFTEDRLGPIGAEVGETVRVFFVNGGPNQSCSWHPIGNVWSRLYRDGDLLSPPGQYVETTAVPPGTATVGEMDLVVPGPIKIVDHALSRAGRRGALAVVDVTGEANTDVYDSGTGE</sequence>
<proteinExistence type="predicted"/>
<gene>
    <name evidence="12" type="ORF">DJ70_05235</name>
</gene>
<evidence type="ECO:0000256" key="8">
    <source>
        <dbReference type="ARBA" id="ARBA00023008"/>
    </source>
</evidence>
<evidence type="ECO:0000256" key="3">
    <source>
        <dbReference type="ARBA" id="ARBA00011882"/>
    </source>
</evidence>
<evidence type="ECO:0000313" key="12">
    <source>
        <dbReference type="EMBL" id="OYR57562.1"/>
    </source>
</evidence>
<name>A0A256IN26_9EURY</name>
<feature type="domain" description="Plastocyanin-like" evidence="11">
    <location>
        <begin position="92"/>
        <end position="199"/>
    </location>
</feature>
<dbReference type="InterPro" id="IPR008972">
    <property type="entry name" value="Cupredoxin"/>
</dbReference>
<feature type="binding site" description="type 1 copper site" evidence="10">
    <location>
        <position position="189"/>
    </location>
    <ligand>
        <name>Cu cation</name>
        <dbReference type="ChEBI" id="CHEBI:23378"/>
        <label>1</label>
    </ligand>
</feature>
<dbReference type="PROSITE" id="PS51257">
    <property type="entry name" value="PROKAR_LIPOPROTEIN"/>
    <property type="match status" value="1"/>
</dbReference>
<evidence type="ECO:0000256" key="1">
    <source>
        <dbReference type="ARBA" id="ARBA00001960"/>
    </source>
</evidence>
<feature type="binding site" description="type 1 copper site" evidence="10">
    <location>
        <position position="184"/>
    </location>
    <ligand>
        <name>Cu cation</name>
        <dbReference type="ChEBI" id="CHEBI:23378"/>
        <label>1</label>
    </ligand>
</feature>
<accession>A0A256IN26</accession>
<evidence type="ECO:0000256" key="9">
    <source>
        <dbReference type="ARBA" id="ARBA00049340"/>
    </source>
</evidence>
<comment type="catalytic activity">
    <reaction evidence="9">
        <text>nitric oxide + Fe(III)-[cytochrome c] + H2O = Fe(II)-[cytochrome c] + nitrite + 2 H(+)</text>
        <dbReference type="Rhea" id="RHEA:15233"/>
        <dbReference type="Rhea" id="RHEA-COMP:10350"/>
        <dbReference type="Rhea" id="RHEA-COMP:14399"/>
        <dbReference type="ChEBI" id="CHEBI:15377"/>
        <dbReference type="ChEBI" id="CHEBI:15378"/>
        <dbReference type="ChEBI" id="CHEBI:16301"/>
        <dbReference type="ChEBI" id="CHEBI:16480"/>
        <dbReference type="ChEBI" id="CHEBI:29033"/>
        <dbReference type="ChEBI" id="CHEBI:29034"/>
        <dbReference type="EC" id="1.7.2.1"/>
    </reaction>
</comment>
<feature type="binding site" description="type 1 copper site" evidence="10">
    <location>
        <position position="134"/>
    </location>
    <ligand>
        <name>Cu cation</name>
        <dbReference type="ChEBI" id="CHEBI:23378"/>
        <label>1</label>
    </ligand>
</feature>
<evidence type="ECO:0000259" key="11">
    <source>
        <dbReference type="Pfam" id="PF07732"/>
    </source>
</evidence>
<organism evidence="12 13">
    <name type="scientific">Halorubrum halodurans</name>
    <dbReference type="NCBI Taxonomy" id="1383851"/>
    <lineage>
        <taxon>Archaea</taxon>
        <taxon>Methanobacteriati</taxon>
        <taxon>Methanobacteriota</taxon>
        <taxon>Stenosarchaea group</taxon>
        <taxon>Halobacteria</taxon>
        <taxon>Halobacteriales</taxon>
        <taxon>Haloferacaceae</taxon>
        <taxon>Halorubrum</taxon>
    </lineage>
</organism>
<evidence type="ECO:0000256" key="2">
    <source>
        <dbReference type="ARBA" id="ARBA00011233"/>
    </source>
</evidence>
<evidence type="ECO:0000256" key="5">
    <source>
        <dbReference type="ARBA" id="ARBA00022723"/>
    </source>
</evidence>
<dbReference type="GO" id="GO:0005507">
    <property type="term" value="F:copper ion binding"/>
    <property type="evidence" value="ECO:0007669"/>
    <property type="project" value="InterPro"/>
</dbReference>
<evidence type="ECO:0000256" key="10">
    <source>
        <dbReference type="PIRSR" id="PIRSR601287-1"/>
    </source>
</evidence>
<reference evidence="12 13" key="1">
    <citation type="journal article" date="2014" name="Front. Microbiol.">
        <title>Population and genomic analysis of the genus Halorubrum.</title>
        <authorList>
            <person name="Fullmer M.S."/>
            <person name="Soucy S.M."/>
            <person name="Swithers K.S."/>
            <person name="Makkay A.M."/>
            <person name="Wheeler R."/>
            <person name="Ventosa A."/>
            <person name="Gogarten J.P."/>
            <person name="Papke R.T."/>
        </authorList>
    </citation>
    <scope>NUCLEOTIDE SEQUENCE [LARGE SCALE GENOMIC DNA]</scope>
    <source>
        <strain evidence="12 13">Cb34</strain>
    </source>
</reference>
<dbReference type="GO" id="GO:0050421">
    <property type="term" value="F:nitrite reductase (NO-forming) activity"/>
    <property type="evidence" value="ECO:0007669"/>
    <property type="project" value="UniProtKB-EC"/>
</dbReference>